<name>A0A399EMB2_9DEIN</name>
<comment type="caution">
    <text evidence="1">The sequence shown here is derived from an EMBL/GenBank/DDBJ whole genome shotgun (WGS) entry which is preliminary data.</text>
</comment>
<dbReference type="Proteomes" id="UP000265715">
    <property type="component" value="Unassembled WGS sequence"/>
</dbReference>
<protein>
    <submittedName>
        <fullName evidence="1">Uncharacterized protein</fullName>
    </submittedName>
</protein>
<accession>A0A399EMB2</accession>
<gene>
    <name evidence="1" type="ORF">Mterra_01866</name>
</gene>
<dbReference type="EMBL" id="QXDL01000068">
    <property type="protein sequence ID" value="RIH84776.1"/>
    <property type="molecule type" value="Genomic_DNA"/>
</dbReference>
<reference evidence="1 2" key="1">
    <citation type="submission" date="2018-08" db="EMBL/GenBank/DDBJ databases">
        <title>Meiothermus terrae DSM 26712 genome sequencing project.</title>
        <authorList>
            <person name="Da Costa M.S."/>
            <person name="Albuquerque L."/>
            <person name="Raposo P."/>
            <person name="Froufe H.J.C."/>
            <person name="Barroso C.S."/>
            <person name="Egas C."/>
        </authorList>
    </citation>
    <scope>NUCLEOTIDE SEQUENCE [LARGE SCALE GENOMIC DNA]</scope>
    <source>
        <strain evidence="1 2">DSM 26712</strain>
    </source>
</reference>
<keyword evidence="2" id="KW-1185">Reference proteome</keyword>
<proteinExistence type="predicted"/>
<sequence length="120" mass="13164">MGLAWAQYQSDAALVGPRACPKPAAYWREAPWPVRQLFLGGRLRPEAELRALLRRADASEPARFVQNLIAVKLSLAAGAEPSAAVGIVLEAERRFAEAPPLLADALEAYTQHRYTPGCRR</sequence>
<dbReference type="AlphaFoldDB" id="A0A399EMB2"/>
<evidence type="ECO:0000313" key="2">
    <source>
        <dbReference type="Proteomes" id="UP000265715"/>
    </source>
</evidence>
<evidence type="ECO:0000313" key="1">
    <source>
        <dbReference type="EMBL" id="RIH84776.1"/>
    </source>
</evidence>
<organism evidence="1 2">
    <name type="scientific">Calidithermus terrae</name>
    <dbReference type="NCBI Taxonomy" id="1408545"/>
    <lineage>
        <taxon>Bacteria</taxon>
        <taxon>Thermotogati</taxon>
        <taxon>Deinococcota</taxon>
        <taxon>Deinococci</taxon>
        <taxon>Thermales</taxon>
        <taxon>Thermaceae</taxon>
        <taxon>Calidithermus</taxon>
    </lineage>
</organism>